<feature type="chain" id="PRO_5016370905" description="Ice-binding protein C-terminal domain-containing protein" evidence="1">
    <location>
        <begin position="38"/>
        <end position="245"/>
    </location>
</feature>
<evidence type="ECO:0000259" key="2">
    <source>
        <dbReference type="Pfam" id="PF07589"/>
    </source>
</evidence>
<keyword evidence="4" id="KW-1185">Reference proteome</keyword>
<dbReference type="EMBL" id="QFYS01000002">
    <property type="protein sequence ID" value="RAK67272.1"/>
    <property type="molecule type" value="Genomic_DNA"/>
</dbReference>
<dbReference type="Pfam" id="PF07589">
    <property type="entry name" value="PEP-CTERM"/>
    <property type="match status" value="1"/>
</dbReference>
<dbReference type="AlphaFoldDB" id="A0A328BIG3"/>
<reference evidence="3 4" key="1">
    <citation type="submission" date="2018-05" db="EMBL/GenBank/DDBJ databases">
        <authorList>
            <person name="Lanie J.A."/>
            <person name="Ng W.-L."/>
            <person name="Kazmierczak K.M."/>
            <person name="Andrzejewski T.M."/>
            <person name="Davidsen T.M."/>
            <person name="Wayne K.J."/>
            <person name="Tettelin H."/>
            <person name="Glass J.I."/>
            <person name="Rusch D."/>
            <person name="Podicherti R."/>
            <person name="Tsui H.-C.T."/>
            <person name="Winkler M.E."/>
        </authorList>
    </citation>
    <scope>NUCLEOTIDE SEQUENCE [LARGE SCALE GENOMIC DNA]</scope>
    <source>
        <strain evidence="3 4">BUT-10</strain>
    </source>
</reference>
<name>A0A328BIG3_9CAUL</name>
<proteinExistence type="predicted"/>
<keyword evidence="1" id="KW-0732">Signal</keyword>
<sequence>MPSRPQGRMLGSRKMKKLTVAMSAVGLLLGGASSASAAVSWLESEANNLYGAPLKYGQTMLLDFDGIPNANVSYVGNVQSLENPVSDSAAPPVTGGTTICCAGGNPYDADPTLYASVQGGQTGIFSALNGYFLTSFSFYMGSPDTYNRVRFNYVGGGFDEFVGEDIWGGTPAGTGDRTQGYRVYYDFGGSRVSSIEFSSTQDAFEFDGLAGTLAVPEPGTWALMILGFGSAGAMLRSQRRRIVAA</sequence>
<dbReference type="NCBIfam" id="NF035944">
    <property type="entry name" value="PEPxxWA-CTERM"/>
    <property type="match status" value="1"/>
</dbReference>
<dbReference type="Proteomes" id="UP000249524">
    <property type="component" value="Unassembled WGS sequence"/>
</dbReference>
<organism evidence="3 4">
    <name type="scientific">Phenylobacterium kunshanense</name>
    <dbReference type="NCBI Taxonomy" id="1445034"/>
    <lineage>
        <taxon>Bacteria</taxon>
        <taxon>Pseudomonadati</taxon>
        <taxon>Pseudomonadota</taxon>
        <taxon>Alphaproteobacteria</taxon>
        <taxon>Caulobacterales</taxon>
        <taxon>Caulobacteraceae</taxon>
        <taxon>Phenylobacterium</taxon>
    </lineage>
</organism>
<comment type="caution">
    <text evidence="3">The sequence shown here is derived from an EMBL/GenBank/DDBJ whole genome shotgun (WGS) entry which is preliminary data.</text>
</comment>
<evidence type="ECO:0000313" key="3">
    <source>
        <dbReference type="EMBL" id="RAK67272.1"/>
    </source>
</evidence>
<evidence type="ECO:0000313" key="4">
    <source>
        <dbReference type="Proteomes" id="UP000249524"/>
    </source>
</evidence>
<evidence type="ECO:0000256" key="1">
    <source>
        <dbReference type="SAM" id="SignalP"/>
    </source>
</evidence>
<feature type="domain" description="Ice-binding protein C-terminal" evidence="2">
    <location>
        <begin position="214"/>
        <end position="240"/>
    </location>
</feature>
<accession>A0A328BIG3</accession>
<gene>
    <name evidence="3" type="ORF">DJ019_04905</name>
</gene>
<dbReference type="InterPro" id="IPR013424">
    <property type="entry name" value="Ice-binding_C"/>
</dbReference>
<dbReference type="OrthoDB" id="7585624at2"/>
<dbReference type="NCBIfam" id="TIGR02595">
    <property type="entry name" value="PEP_CTERM"/>
    <property type="match status" value="1"/>
</dbReference>
<protein>
    <recommendedName>
        <fullName evidence="2">Ice-binding protein C-terminal domain-containing protein</fullName>
    </recommendedName>
</protein>
<feature type="signal peptide" evidence="1">
    <location>
        <begin position="1"/>
        <end position="37"/>
    </location>
</feature>